<dbReference type="EMBL" id="JAFBMS010000102">
    <property type="protein sequence ID" value="KAG9336827.1"/>
    <property type="molecule type" value="Genomic_DNA"/>
</dbReference>
<feature type="compositionally biased region" description="Gly residues" evidence="1">
    <location>
        <begin position="34"/>
        <end position="43"/>
    </location>
</feature>
<feature type="region of interest" description="Disordered" evidence="1">
    <location>
        <begin position="78"/>
        <end position="136"/>
    </location>
</feature>
<sequence length="136" mass="14007">MGEARPGSHPSPAQPSRGSKQPTGGRTSEKARGRAGGFAGPSGLGPPQKSHKAAVHSSPHPLNLYRSAVPELPPLLIGAVNGRSLPPQKLHADTPGPHTHEGQNDRRLNPTLLQEAARPCLARPGSTAASLGRDGP</sequence>
<evidence type="ECO:0000313" key="2">
    <source>
        <dbReference type="EMBL" id="KAG9336827.1"/>
    </source>
</evidence>
<name>A0A8T2NK86_9TELE</name>
<feature type="region of interest" description="Disordered" evidence="1">
    <location>
        <begin position="1"/>
        <end position="66"/>
    </location>
</feature>
<protein>
    <submittedName>
        <fullName evidence="2">Uncharacterized protein</fullName>
    </submittedName>
</protein>
<feature type="compositionally biased region" description="Polar residues" evidence="1">
    <location>
        <begin position="14"/>
        <end position="26"/>
    </location>
</feature>
<comment type="caution">
    <text evidence="2">The sequence shown here is derived from an EMBL/GenBank/DDBJ whole genome shotgun (WGS) entry which is preliminary data.</text>
</comment>
<evidence type="ECO:0000313" key="3">
    <source>
        <dbReference type="Proteomes" id="UP000824540"/>
    </source>
</evidence>
<dbReference type="AlphaFoldDB" id="A0A8T2NK86"/>
<gene>
    <name evidence="2" type="ORF">JZ751_003175</name>
</gene>
<organism evidence="2 3">
    <name type="scientific">Albula glossodonta</name>
    <name type="common">roundjaw bonefish</name>
    <dbReference type="NCBI Taxonomy" id="121402"/>
    <lineage>
        <taxon>Eukaryota</taxon>
        <taxon>Metazoa</taxon>
        <taxon>Chordata</taxon>
        <taxon>Craniata</taxon>
        <taxon>Vertebrata</taxon>
        <taxon>Euteleostomi</taxon>
        <taxon>Actinopterygii</taxon>
        <taxon>Neopterygii</taxon>
        <taxon>Teleostei</taxon>
        <taxon>Albuliformes</taxon>
        <taxon>Albulidae</taxon>
        <taxon>Albula</taxon>
    </lineage>
</organism>
<dbReference type="Proteomes" id="UP000824540">
    <property type="component" value="Unassembled WGS sequence"/>
</dbReference>
<proteinExistence type="predicted"/>
<feature type="compositionally biased region" description="Basic and acidic residues" evidence="1">
    <location>
        <begin position="98"/>
        <end position="108"/>
    </location>
</feature>
<keyword evidence="3" id="KW-1185">Reference proteome</keyword>
<reference evidence="2" key="1">
    <citation type="thesis" date="2021" institute="BYU ScholarsArchive" country="Provo, UT, USA">
        <title>Applications of and Algorithms for Genome Assembly and Genomic Analyses with an Emphasis on Marine Teleosts.</title>
        <authorList>
            <person name="Pickett B.D."/>
        </authorList>
    </citation>
    <scope>NUCLEOTIDE SEQUENCE</scope>
    <source>
        <strain evidence="2">HI-2016</strain>
    </source>
</reference>
<evidence type="ECO:0000256" key="1">
    <source>
        <dbReference type="SAM" id="MobiDB-lite"/>
    </source>
</evidence>
<accession>A0A8T2NK86</accession>